<gene>
    <name evidence="3" type="ORF">DC3_36190</name>
</gene>
<sequence length="227" mass="25664">MLAEVMIENATELRMVQNLGAHSVLLARQVVKGGISPDLKTLDEIREASRIPFTVLVRPDELGQQYENERKNKLLGHLRAYRQAGIEGVALGVREEDFVDVFFLEDILSFGFKITFYGFNGLKSLPQMLKMLNMYPRVCRIITRGNQASSWEGRTTIRELAEMARPGLEVFAEGVGLHPNNLAEFVQHSGAHGLLWGSTVRDASERLDLVLLEQLIDIMVHKTSRRF</sequence>
<comment type="caution">
    <text evidence="3">The sequence shown here is derived from an EMBL/GenBank/DDBJ whole genome shotgun (WGS) entry which is preliminary data.</text>
</comment>
<dbReference type="AlphaFoldDB" id="A0A511N561"/>
<evidence type="ECO:0000256" key="1">
    <source>
        <dbReference type="ARBA" id="ARBA00007768"/>
    </source>
</evidence>
<keyword evidence="4" id="KW-1185">Reference proteome</keyword>
<dbReference type="InterPro" id="IPR005627">
    <property type="entry name" value="CutC-like"/>
</dbReference>
<dbReference type="PANTHER" id="PTHR12598:SF0">
    <property type="entry name" value="COPPER HOMEOSTASIS PROTEIN CUTC HOMOLOG"/>
    <property type="match status" value="1"/>
</dbReference>
<dbReference type="EMBL" id="BJXB01000017">
    <property type="protein sequence ID" value="GEM47984.1"/>
    <property type="molecule type" value="Genomic_DNA"/>
</dbReference>
<protein>
    <recommendedName>
        <fullName evidence="2">Copper homeostasis protein cutC homolog</fullName>
    </recommendedName>
</protein>
<evidence type="ECO:0000313" key="3">
    <source>
        <dbReference type="EMBL" id="GEM47984.1"/>
    </source>
</evidence>
<name>A0A511N561_DEIC1</name>
<proteinExistence type="inferred from homology"/>
<dbReference type="SUPFAM" id="SSF110395">
    <property type="entry name" value="CutC-like"/>
    <property type="match status" value="1"/>
</dbReference>
<dbReference type="OrthoDB" id="9815677at2"/>
<dbReference type="Gene3D" id="3.20.20.380">
    <property type="entry name" value="Copper homeostasis (CutC) domain"/>
    <property type="match status" value="1"/>
</dbReference>
<reference evidence="3 4" key="1">
    <citation type="submission" date="2019-07" db="EMBL/GenBank/DDBJ databases">
        <title>Whole genome shotgun sequence of Deinococcus cellulosilyticus NBRC 106333.</title>
        <authorList>
            <person name="Hosoyama A."/>
            <person name="Uohara A."/>
            <person name="Ohji S."/>
            <person name="Ichikawa N."/>
        </authorList>
    </citation>
    <scope>NUCLEOTIDE SEQUENCE [LARGE SCALE GENOMIC DNA]</scope>
    <source>
        <strain evidence="3 4">NBRC 106333</strain>
    </source>
</reference>
<organism evidence="3 4">
    <name type="scientific">Deinococcus cellulosilyticus (strain DSM 18568 / NBRC 106333 / KACC 11606 / 5516J-15)</name>
    <dbReference type="NCBI Taxonomy" id="1223518"/>
    <lineage>
        <taxon>Bacteria</taxon>
        <taxon>Thermotogati</taxon>
        <taxon>Deinococcota</taxon>
        <taxon>Deinococci</taxon>
        <taxon>Deinococcales</taxon>
        <taxon>Deinococcaceae</taxon>
        <taxon>Deinococcus</taxon>
    </lineage>
</organism>
<dbReference type="InterPro" id="IPR036822">
    <property type="entry name" value="CutC-like_dom_sf"/>
</dbReference>
<dbReference type="GO" id="GO:0005507">
    <property type="term" value="F:copper ion binding"/>
    <property type="evidence" value="ECO:0007669"/>
    <property type="project" value="TreeGrafter"/>
</dbReference>
<comment type="similarity">
    <text evidence="1">Belongs to the CutC family.</text>
</comment>
<dbReference type="PANTHER" id="PTHR12598">
    <property type="entry name" value="COPPER HOMEOSTASIS PROTEIN CUTC"/>
    <property type="match status" value="1"/>
</dbReference>
<dbReference type="RefSeq" id="WP_146886689.1">
    <property type="nucleotide sequence ID" value="NZ_BJXB01000017.1"/>
</dbReference>
<dbReference type="Pfam" id="PF03932">
    <property type="entry name" value="CutC"/>
    <property type="match status" value="1"/>
</dbReference>
<evidence type="ECO:0000313" key="4">
    <source>
        <dbReference type="Proteomes" id="UP000321306"/>
    </source>
</evidence>
<accession>A0A511N561</accession>
<evidence type="ECO:0000256" key="2">
    <source>
        <dbReference type="ARBA" id="ARBA00019014"/>
    </source>
</evidence>
<dbReference type="Proteomes" id="UP000321306">
    <property type="component" value="Unassembled WGS sequence"/>
</dbReference>